<name>A0A3B1DS26_9ZZZZ</name>
<protein>
    <submittedName>
        <fullName evidence="1">Uncharacterized protein</fullName>
    </submittedName>
</protein>
<reference evidence="1" key="1">
    <citation type="submission" date="2018-06" db="EMBL/GenBank/DDBJ databases">
        <authorList>
            <person name="Zhirakovskaya E."/>
        </authorList>
    </citation>
    <scope>NUCLEOTIDE SEQUENCE</scope>
</reference>
<proteinExistence type="predicted"/>
<dbReference type="EMBL" id="UOGK01000579">
    <property type="protein sequence ID" value="VAX41691.1"/>
    <property type="molecule type" value="Genomic_DNA"/>
</dbReference>
<dbReference type="InterPro" id="IPR053783">
    <property type="entry name" value="Dockerin_dom_GC-type"/>
</dbReference>
<evidence type="ECO:0000313" key="1">
    <source>
        <dbReference type="EMBL" id="VAX41691.1"/>
    </source>
</evidence>
<dbReference type="NCBIfam" id="NF041540">
    <property type="entry name" value="dockerin_GC"/>
    <property type="match status" value="1"/>
</dbReference>
<dbReference type="SUPFAM" id="SSF63829">
    <property type="entry name" value="Calcium-dependent phosphotriesterase"/>
    <property type="match status" value="1"/>
</dbReference>
<organism evidence="1">
    <name type="scientific">hydrothermal vent metagenome</name>
    <dbReference type="NCBI Taxonomy" id="652676"/>
    <lineage>
        <taxon>unclassified sequences</taxon>
        <taxon>metagenomes</taxon>
        <taxon>ecological metagenomes</taxon>
    </lineage>
</organism>
<dbReference type="InterPro" id="IPR018247">
    <property type="entry name" value="EF_Hand_1_Ca_BS"/>
</dbReference>
<sequence length="421" mass="44538">MNEYFRQEDVRVTRSPGIAVLCGLLLAVAAHTLSAQPYFVGTGTLNGGARSSAVDISPEGLVVSGDTGLFGKKVTLWTLDGGLRSIMPREVADTVGGISSRGRVVLGGFPGNGTTLAFRWTEETGAVHLGELPGGDRSGAIDVSPRGDIIVGNSDSEEGPQAVIWTADAGMVPLGDLPGGSFRSGANAISADGLVIVGHGRSSEGTEAVRWTAETGMVGLGALSDEYFQSSAKAVSADGSVVVGTSQSRGPRVFRWTEETGMVRLSGTFEQERWSRAYGTSWDGNVIVGQVAIEQGPFGAFYWTPEGGMRWLTDVLAEHGIEDHQDWRHISVAYAVSADGRTIVGYGTNPEGDGEGWVAYLGPGCRADFDDNGTVDAEDVAAYITAWLNRSIFTDWDYDGSINTRDLLGFLNEWVAKPGCE</sequence>
<accession>A0A3B1DS26</accession>
<dbReference type="PROSITE" id="PS00018">
    <property type="entry name" value="EF_HAND_1"/>
    <property type="match status" value="1"/>
</dbReference>
<dbReference type="AlphaFoldDB" id="A0A3B1DS26"/>
<gene>
    <name evidence="1" type="ORF">MNBD_PLANCTO03-1683</name>
</gene>